<evidence type="ECO:0000313" key="3">
    <source>
        <dbReference type="Proteomes" id="UP001171111"/>
    </source>
</evidence>
<dbReference type="EMBL" id="JAULJQ010000001">
    <property type="protein sequence ID" value="MDO2408486.1"/>
    <property type="molecule type" value="Genomic_DNA"/>
</dbReference>
<protein>
    <submittedName>
        <fullName evidence="2">Polymer-forming cytoskeletal protein</fullName>
    </submittedName>
</protein>
<comment type="similarity">
    <text evidence="1">Belongs to the bactofilin family.</text>
</comment>
<accession>A0ABT8T565</accession>
<keyword evidence="3" id="KW-1185">Reference proteome</keyword>
<name>A0ABT8T565_9BACT</name>
<evidence type="ECO:0000256" key="1">
    <source>
        <dbReference type="ARBA" id="ARBA00044755"/>
    </source>
</evidence>
<sequence>MAIFGKTAIASNNKQSTIIGMGAIFKGNLTLNSMIYVDGTIEGDVVSTDSVVVGKNGILKGDVKAKKIVINGEIRGNVVADSIEILAGATLMGDMEVYELSCEPSGRFIGHCKYIEQELSSSYQTIEPDKE</sequence>
<dbReference type="Proteomes" id="UP001171111">
    <property type="component" value="Unassembled WGS sequence"/>
</dbReference>
<dbReference type="PANTHER" id="PTHR35024">
    <property type="entry name" value="HYPOTHETICAL CYTOSOLIC PROTEIN"/>
    <property type="match status" value="1"/>
</dbReference>
<comment type="caution">
    <text evidence="2">The sequence shown here is derived from an EMBL/GenBank/DDBJ whole genome shotgun (WGS) entry which is preliminary data.</text>
</comment>
<organism evidence="2 3">
    <name type="scientific">Campylobacter magnus</name>
    <dbReference type="NCBI Taxonomy" id="3026462"/>
    <lineage>
        <taxon>Bacteria</taxon>
        <taxon>Pseudomonadati</taxon>
        <taxon>Campylobacterota</taxon>
        <taxon>Epsilonproteobacteria</taxon>
        <taxon>Campylobacterales</taxon>
        <taxon>Campylobacteraceae</taxon>
        <taxon>Campylobacter</taxon>
    </lineage>
</organism>
<reference evidence="2 3" key="1">
    <citation type="submission" date="2023-06" db="EMBL/GenBank/DDBJ databases">
        <title>Campylobacter magnum sp. nov., isolated from cecal contents of domestic pigs (Sus scrofa domesticus).</title>
        <authorList>
            <person name="Papic B."/>
            <person name="Gruntar I."/>
        </authorList>
    </citation>
    <scope>NUCLEOTIDE SEQUENCE [LARGE SCALE GENOMIC DNA]</scope>
    <source>
        <strain evidence="3">34484-21</strain>
    </source>
</reference>
<dbReference type="PANTHER" id="PTHR35024:SF4">
    <property type="entry name" value="POLYMER-FORMING CYTOSKELETAL PROTEIN"/>
    <property type="match status" value="1"/>
</dbReference>
<dbReference type="InterPro" id="IPR007607">
    <property type="entry name" value="BacA/B"/>
</dbReference>
<evidence type="ECO:0000313" key="2">
    <source>
        <dbReference type="EMBL" id="MDO2408486.1"/>
    </source>
</evidence>
<dbReference type="Pfam" id="PF04519">
    <property type="entry name" value="Bactofilin"/>
    <property type="match status" value="1"/>
</dbReference>
<dbReference type="RefSeq" id="WP_273931731.1">
    <property type="nucleotide sequence ID" value="NZ_JAQSLK010000001.1"/>
</dbReference>
<proteinExistence type="inferred from homology"/>
<gene>
    <name evidence="2" type="ORF">Q2362_00045</name>
</gene>